<dbReference type="Proteomes" id="UP000660262">
    <property type="component" value="Unassembled WGS sequence"/>
</dbReference>
<keyword evidence="2" id="KW-1185">Reference proteome</keyword>
<dbReference type="Gene3D" id="2.160.20.80">
    <property type="entry name" value="E3 ubiquitin-protein ligase SopA"/>
    <property type="match status" value="1"/>
</dbReference>
<dbReference type="OrthoDB" id="9989223at2759"/>
<dbReference type="InterPro" id="IPR001646">
    <property type="entry name" value="5peptide_repeat"/>
</dbReference>
<evidence type="ECO:0000313" key="2">
    <source>
        <dbReference type="Proteomes" id="UP000660262"/>
    </source>
</evidence>
<dbReference type="PANTHER" id="PTHR47200">
    <property type="entry name" value="THYLAKOID LUMENAL 15 KDA PROTEIN 1, CHLOROPLASTIC"/>
    <property type="match status" value="1"/>
</dbReference>
<name>A0A830H9Y4_9CHLO</name>
<proteinExistence type="predicted"/>
<gene>
    <name evidence="1" type="ORF">PPROV_000255000</name>
</gene>
<sequence length="155" mass="16626">MASSLVNMVHPPAALAIPQTSICATEACDDNDYSGIDLAAKGEFFTKGSLKRAKFIKVKANAVNFFGADLTNADFTDADLSDANFGQANMNGVNLTNANLTNAIVSSARFENAIIDNTDWTDVIIRKDINNQLCEIAKGVNPKTGVDTRESLFCE</sequence>
<accession>A0A830H9Y4</accession>
<evidence type="ECO:0008006" key="3">
    <source>
        <dbReference type="Google" id="ProtNLM"/>
    </source>
</evidence>
<evidence type="ECO:0000313" key="1">
    <source>
        <dbReference type="EMBL" id="GHP03795.1"/>
    </source>
</evidence>
<comment type="caution">
    <text evidence="1">The sequence shown here is derived from an EMBL/GenBank/DDBJ whole genome shotgun (WGS) entry which is preliminary data.</text>
</comment>
<dbReference type="SUPFAM" id="SSF141571">
    <property type="entry name" value="Pentapeptide repeat-like"/>
    <property type="match status" value="1"/>
</dbReference>
<dbReference type="Pfam" id="PF00805">
    <property type="entry name" value="Pentapeptide"/>
    <property type="match status" value="1"/>
</dbReference>
<dbReference type="EMBL" id="BNJQ01000006">
    <property type="protein sequence ID" value="GHP03795.1"/>
    <property type="molecule type" value="Genomic_DNA"/>
</dbReference>
<organism evidence="1 2">
    <name type="scientific">Pycnococcus provasolii</name>
    <dbReference type="NCBI Taxonomy" id="41880"/>
    <lineage>
        <taxon>Eukaryota</taxon>
        <taxon>Viridiplantae</taxon>
        <taxon>Chlorophyta</taxon>
        <taxon>Pseudoscourfieldiophyceae</taxon>
        <taxon>Pseudoscourfieldiales</taxon>
        <taxon>Pycnococcaceae</taxon>
        <taxon>Pycnococcus</taxon>
    </lineage>
</organism>
<dbReference type="PANTHER" id="PTHR47200:SF2">
    <property type="entry name" value="THYLAKOID LUMENAL 15 KDA PROTEIN 1, CHLOROPLASTIC"/>
    <property type="match status" value="1"/>
</dbReference>
<dbReference type="InterPro" id="IPR044213">
    <property type="entry name" value="At2g44920-like"/>
</dbReference>
<dbReference type="AlphaFoldDB" id="A0A830H9Y4"/>
<protein>
    <recommendedName>
        <fullName evidence="3">Pentapeptide repeat-containing protein</fullName>
    </recommendedName>
</protein>
<reference evidence="1" key="1">
    <citation type="submission" date="2020-10" db="EMBL/GenBank/DDBJ databases">
        <title>Unveiling of a novel bifunctional photoreceptor, Dualchrome1, isolated from a cosmopolitan green alga.</title>
        <authorList>
            <person name="Suzuki S."/>
            <person name="Kawachi M."/>
        </authorList>
    </citation>
    <scope>NUCLEOTIDE SEQUENCE</scope>
    <source>
        <strain evidence="1">NIES 2893</strain>
    </source>
</reference>